<dbReference type="InterPro" id="IPR029060">
    <property type="entry name" value="PIN-like_dom_sf"/>
</dbReference>
<gene>
    <name evidence="5" type="primary">vapC</name>
    <name evidence="8" type="ORF">ESB00_07400</name>
</gene>
<dbReference type="EMBL" id="SDHX01000001">
    <property type="protein sequence ID" value="RXK55700.1"/>
    <property type="molecule type" value="Genomic_DNA"/>
</dbReference>
<evidence type="ECO:0000256" key="3">
    <source>
        <dbReference type="ARBA" id="ARBA00022723"/>
    </source>
</evidence>
<evidence type="ECO:0000256" key="5">
    <source>
        <dbReference type="HAMAP-Rule" id="MF_00265"/>
    </source>
</evidence>
<comment type="function">
    <text evidence="5">Toxic component of a toxin-antitoxin (TA) system. An RNase.</text>
</comment>
<comment type="cofactor">
    <cofactor evidence="5">
        <name>Mg(2+)</name>
        <dbReference type="ChEBI" id="CHEBI:18420"/>
    </cofactor>
</comment>
<protein>
    <recommendedName>
        <fullName evidence="5">Ribonuclease VapC</fullName>
        <shortName evidence="5">RNase VapC</shortName>
        <ecNumber evidence="5">3.1.-.-</ecNumber>
    </recommendedName>
    <alternativeName>
        <fullName evidence="5">Toxin VapC</fullName>
    </alternativeName>
</protein>
<feature type="binding site" evidence="5">
    <location>
        <position position="108"/>
    </location>
    <ligand>
        <name>Mg(2+)</name>
        <dbReference type="ChEBI" id="CHEBI:18420"/>
    </ligand>
</feature>
<organism evidence="8 9">
    <name type="scientific">Oleiharenicola lentus</name>
    <dbReference type="NCBI Taxonomy" id="2508720"/>
    <lineage>
        <taxon>Bacteria</taxon>
        <taxon>Pseudomonadati</taxon>
        <taxon>Verrucomicrobiota</taxon>
        <taxon>Opitutia</taxon>
        <taxon>Opitutales</taxon>
        <taxon>Opitutaceae</taxon>
        <taxon>Oleiharenicola</taxon>
    </lineage>
</organism>
<dbReference type="NCBIfam" id="TIGR00028">
    <property type="entry name" value="Mtu_PIN_fam"/>
    <property type="match status" value="1"/>
</dbReference>
<dbReference type="SUPFAM" id="SSF88723">
    <property type="entry name" value="PIN domain-like"/>
    <property type="match status" value="1"/>
</dbReference>
<keyword evidence="2 5" id="KW-0540">Nuclease</keyword>
<comment type="similarity">
    <text evidence="5">Belongs to the PINc/VapC protein family.</text>
</comment>
<keyword evidence="6" id="KW-0812">Transmembrane</keyword>
<dbReference type="GO" id="GO:0000287">
    <property type="term" value="F:magnesium ion binding"/>
    <property type="evidence" value="ECO:0007669"/>
    <property type="project" value="UniProtKB-UniRule"/>
</dbReference>
<evidence type="ECO:0000259" key="7">
    <source>
        <dbReference type="Pfam" id="PF01850"/>
    </source>
</evidence>
<keyword evidence="1 5" id="KW-1277">Toxin-antitoxin system</keyword>
<keyword evidence="6" id="KW-1133">Transmembrane helix</keyword>
<evidence type="ECO:0000256" key="1">
    <source>
        <dbReference type="ARBA" id="ARBA00022649"/>
    </source>
</evidence>
<comment type="caution">
    <text evidence="8">The sequence shown here is derived from an EMBL/GenBank/DDBJ whole genome shotgun (WGS) entry which is preliminary data.</text>
</comment>
<dbReference type="Proteomes" id="UP000290218">
    <property type="component" value="Unassembled WGS sequence"/>
</dbReference>
<feature type="binding site" evidence="5">
    <location>
        <position position="5"/>
    </location>
    <ligand>
        <name>Mg(2+)</name>
        <dbReference type="ChEBI" id="CHEBI:18420"/>
    </ligand>
</feature>
<keyword evidence="5" id="KW-0800">Toxin</keyword>
<dbReference type="InterPro" id="IPR002716">
    <property type="entry name" value="PIN_dom"/>
</dbReference>
<dbReference type="Gene3D" id="3.40.50.1010">
    <property type="entry name" value="5'-nuclease"/>
    <property type="match status" value="1"/>
</dbReference>
<sequence length="145" mass="15812">MILPDANLLLYAYDSDSPFHKAAAKWWTGLLSGHAPVGLCPVVIFSFLRLATHARVYERPLTVAEATARISSWIERPNVRVLYPGPKHLDVVCSLLTAAGTAGNLVSDAQIAALALEYGAEVHSADTDFARFKGLKWTNPLSHEE</sequence>
<accession>A0A4Q1C9Z0</accession>
<evidence type="ECO:0000256" key="6">
    <source>
        <dbReference type="SAM" id="Phobius"/>
    </source>
</evidence>
<dbReference type="GO" id="GO:0090729">
    <property type="term" value="F:toxin activity"/>
    <property type="evidence" value="ECO:0007669"/>
    <property type="project" value="UniProtKB-KW"/>
</dbReference>
<keyword evidence="3 5" id="KW-0479">Metal-binding</keyword>
<keyword evidence="9" id="KW-1185">Reference proteome</keyword>
<dbReference type="GO" id="GO:0045926">
    <property type="term" value="P:negative regulation of growth"/>
    <property type="evidence" value="ECO:0007669"/>
    <property type="project" value="UniProtKB-ARBA"/>
</dbReference>
<dbReference type="EC" id="3.1.-.-" evidence="5"/>
<dbReference type="GO" id="GO:0016788">
    <property type="term" value="F:hydrolase activity, acting on ester bonds"/>
    <property type="evidence" value="ECO:0007669"/>
    <property type="project" value="InterPro"/>
</dbReference>
<proteinExistence type="inferred from homology"/>
<feature type="domain" description="PIN" evidence="7">
    <location>
        <begin position="2"/>
        <end position="133"/>
    </location>
</feature>
<dbReference type="RefSeq" id="WP_129047065.1">
    <property type="nucleotide sequence ID" value="NZ_SDHX01000001.1"/>
</dbReference>
<dbReference type="GO" id="GO:0004540">
    <property type="term" value="F:RNA nuclease activity"/>
    <property type="evidence" value="ECO:0007669"/>
    <property type="project" value="InterPro"/>
</dbReference>
<dbReference type="AlphaFoldDB" id="A0A4Q1C9Z0"/>
<keyword evidence="5" id="KW-0460">Magnesium</keyword>
<dbReference type="Pfam" id="PF01850">
    <property type="entry name" value="PIN"/>
    <property type="match status" value="1"/>
</dbReference>
<dbReference type="InterPro" id="IPR006226">
    <property type="entry name" value="Mtu_PIN"/>
</dbReference>
<feature type="transmembrane region" description="Helical" evidence="6">
    <location>
        <begin position="26"/>
        <end position="48"/>
    </location>
</feature>
<dbReference type="InterPro" id="IPR022907">
    <property type="entry name" value="VapC_family"/>
</dbReference>
<keyword evidence="4 5" id="KW-0378">Hydrolase</keyword>
<evidence type="ECO:0000256" key="2">
    <source>
        <dbReference type="ARBA" id="ARBA00022722"/>
    </source>
</evidence>
<dbReference type="OrthoDB" id="556169at2"/>
<evidence type="ECO:0000256" key="4">
    <source>
        <dbReference type="ARBA" id="ARBA00022801"/>
    </source>
</evidence>
<name>A0A4Q1C9Z0_9BACT</name>
<dbReference type="CDD" id="cd18678">
    <property type="entry name" value="PIN_MtVapC25_VapC33-like"/>
    <property type="match status" value="1"/>
</dbReference>
<reference evidence="8 9" key="1">
    <citation type="submission" date="2019-01" db="EMBL/GenBank/DDBJ databases">
        <title>Lacunisphaera sp. strain TWA-58.</title>
        <authorList>
            <person name="Chen W.-M."/>
        </authorList>
    </citation>
    <scope>NUCLEOTIDE SEQUENCE [LARGE SCALE GENOMIC DNA]</scope>
    <source>
        <strain evidence="8 9">TWA-58</strain>
    </source>
</reference>
<evidence type="ECO:0000313" key="8">
    <source>
        <dbReference type="EMBL" id="RXK55700.1"/>
    </source>
</evidence>
<evidence type="ECO:0000313" key="9">
    <source>
        <dbReference type="Proteomes" id="UP000290218"/>
    </source>
</evidence>
<keyword evidence="6" id="KW-0472">Membrane</keyword>
<dbReference type="HAMAP" id="MF_00265">
    <property type="entry name" value="VapC_Nob1"/>
    <property type="match status" value="1"/>
</dbReference>